<evidence type="ECO:0000259" key="10">
    <source>
        <dbReference type="PROSITE" id="PS50014"/>
    </source>
</evidence>
<keyword evidence="4" id="KW-0805">Transcription regulation</keyword>
<evidence type="ECO:0000313" key="11">
    <source>
        <dbReference type="EMBL" id="KAF5365090.1"/>
    </source>
</evidence>
<evidence type="ECO:0000256" key="2">
    <source>
        <dbReference type="ARBA" id="ARBA00022737"/>
    </source>
</evidence>
<evidence type="ECO:0000256" key="3">
    <source>
        <dbReference type="ARBA" id="ARBA00022853"/>
    </source>
</evidence>
<dbReference type="AlphaFoldDB" id="A0A8H5LPF5"/>
<accession>A0A8H5LPF5</accession>
<keyword evidence="5 8" id="KW-0103">Bromodomain</keyword>
<evidence type="ECO:0000256" key="6">
    <source>
        <dbReference type="ARBA" id="ARBA00023163"/>
    </source>
</evidence>
<protein>
    <recommendedName>
        <fullName evidence="10">Bromo domain-containing protein</fullName>
    </recommendedName>
</protein>
<evidence type="ECO:0000256" key="7">
    <source>
        <dbReference type="ARBA" id="ARBA00023242"/>
    </source>
</evidence>
<dbReference type="PANTHER" id="PTHR16062">
    <property type="entry name" value="SWI/SNF-RELATED"/>
    <property type="match status" value="1"/>
</dbReference>
<gene>
    <name evidence="11" type="ORF">D9758_010975</name>
</gene>
<evidence type="ECO:0000256" key="9">
    <source>
        <dbReference type="SAM" id="SignalP"/>
    </source>
</evidence>
<keyword evidence="2" id="KW-0677">Repeat</keyword>
<reference evidence="11 12" key="1">
    <citation type="journal article" date="2020" name="ISME J.">
        <title>Uncovering the hidden diversity of litter-decomposition mechanisms in mushroom-forming fungi.</title>
        <authorList>
            <person name="Floudas D."/>
            <person name="Bentzer J."/>
            <person name="Ahren D."/>
            <person name="Johansson T."/>
            <person name="Persson P."/>
            <person name="Tunlid A."/>
        </authorList>
    </citation>
    <scope>NUCLEOTIDE SEQUENCE [LARGE SCALE GENOMIC DNA]</scope>
    <source>
        <strain evidence="11 12">CBS 291.85</strain>
    </source>
</reference>
<dbReference type="InterPro" id="IPR037382">
    <property type="entry name" value="Rsc/polybromo"/>
</dbReference>
<dbReference type="Gene3D" id="1.20.920.10">
    <property type="entry name" value="Bromodomain-like"/>
    <property type="match status" value="1"/>
</dbReference>
<feature type="signal peptide" evidence="9">
    <location>
        <begin position="1"/>
        <end position="23"/>
    </location>
</feature>
<sequence>MFFRVAARENCIWLVSLFKECWAAVYNLMIEQTVTVGKGRNQHDVQEPTRKCHAFLLLRHRNVWPTYYQVIKMPISMSNIRQIMSRGPEKGFASIEQYIDAWRLMFANAWEFNQENSQIYQDALDLEKYFDEQILQAAQKYFISLPESSFMMPM</sequence>
<feature type="domain" description="Bromo" evidence="10">
    <location>
        <begin position="55"/>
        <end position="120"/>
    </location>
</feature>
<keyword evidence="9" id="KW-0732">Signal</keyword>
<dbReference type="OrthoDB" id="6017at2759"/>
<dbReference type="Proteomes" id="UP000559256">
    <property type="component" value="Unassembled WGS sequence"/>
</dbReference>
<dbReference type="PRINTS" id="PR00503">
    <property type="entry name" value="BROMODOMAIN"/>
</dbReference>
<comment type="subcellular location">
    <subcellularLocation>
        <location evidence="1">Nucleus</location>
    </subcellularLocation>
</comment>
<name>A0A8H5LPF5_9AGAR</name>
<evidence type="ECO:0000256" key="4">
    <source>
        <dbReference type="ARBA" id="ARBA00023015"/>
    </source>
</evidence>
<proteinExistence type="predicted"/>
<feature type="chain" id="PRO_5034801275" description="Bromo domain-containing protein" evidence="9">
    <location>
        <begin position="24"/>
        <end position="154"/>
    </location>
</feature>
<dbReference type="EMBL" id="JAACJM010000029">
    <property type="protein sequence ID" value="KAF5365090.1"/>
    <property type="molecule type" value="Genomic_DNA"/>
</dbReference>
<dbReference type="Pfam" id="PF00439">
    <property type="entry name" value="Bromodomain"/>
    <property type="match status" value="1"/>
</dbReference>
<dbReference type="GO" id="GO:0006338">
    <property type="term" value="P:chromatin remodeling"/>
    <property type="evidence" value="ECO:0007669"/>
    <property type="project" value="InterPro"/>
</dbReference>
<evidence type="ECO:0000313" key="12">
    <source>
        <dbReference type="Proteomes" id="UP000559256"/>
    </source>
</evidence>
<organism evidence="11 12">
    <name type="scientific">Tetrapyrgos nigripes</name>
    <dbReference type="NCBI Taxonomy" id="182062"/>
    <lineage>
        <taxon>Eukaryota</taxon>
        <taxon>Fungi</taxon>
        <taxon>Dikarya</taxon>
        <taxon>Basidiomycota</taxon>
        <taxon>Agaricomycotina</taxon>
        <taxon>Agaricomycetes</taxon>
        <taxon>Agaricomycetidae</taxon>
        <taxon>Agaricales</taxon>
        <taxon>Marasmiineae</taxon>
        <taxon>Marasmiaceae</taxon>
        <taxon>Tetrapyrgos</taxon>
    </lineage>
</organism>
<dbReference type="SMART" id="SM00297">
    <property type="entry name" value="BROMO"/>
    <property type="match status" value="1"/>
</dbReference>
<evidence type="ECO:0000256" key="5">
    <source>
        <dbReference type="ARBA" id="ARBA00023117"/>
    </source>
</evidence>
<dbReference type="InterPro" id="IPR036427">
    <property type="entry name" value="Bromodomain-like_sf"/>
</dbReference>
<keyword evidence="6" id="KW-0804">Transcription</keyword>
<dbReference type="SUPFAM" id="SSF47370">
    <property type="entry name" value="Bromodomain"/>
    <property type="match status" value="1"/>
</dbReference>
<dbReference type="GO" id="GO:0003682">
    <property type="term" value="F:chromatin binding"/>
    <property type="evidence" value="ECO:0007669"/>
    <property type="project" value="TreeGrafter"/>
</dbReference>
<dbReference type="GO" id="GO:0016586">
    <property type="term" value="C:RSC-type complex"/>
    <property type="evidence" value="ECO:0007669"/>
    <property type="project" value="InterPro"/>
</dbReference>
<comment type="caution">
    <text evidence="11">The sequence shown here is derived from an EMBL/GenBank/DDBJ whole genome shotgun (WGS) entry which is preliminary data.</text>
</comment>
<evidence type="ECO:0000256" key="8">
    <source>
        <dbReference type="PROSITE-ProRule" id="PRU00035"/>
    </source>
</evidence>
<dbReference type="PANTHER" id="PTHR16062:SF19">
    <property type="entry name" value="PROTEIN POLYBROMO-1"/>
    <property type="match status" value="1"/>
</dbReference>
<keyword evidence="7" id="KW-0539">Nucleus</keyword>
<dbReference type="PROSITE" id="PS50014">
    <property type="entry name" value="BROMODOMAIN_2"/>
    <property type="match status" value="1"/>
</dbReference>
<dbReference type="GO" id="GO:0006368">
    <property type="term" value="P:transcription elongation by RNA polymerase II"/>
    <property type="evidence" value="ECO:0007669"/>
    <property type="project" value="TreeGrafter"/>
</dbReference>
<evidence type="ECO:0000256" key="1">
    <source>
        <dbReference type="ARBA" id="ARBA00004123"/>
    </source>
</evidence>
<dbReference type="InterPro" id="IPR001487">
    <property type="entry name" value="Bromodomain"/>
</dbReference>
<keyword evidence="12" id="KW-1185">Reference proteome</keyword>
<keyword evidence="3" id="KW-0156">Chromatin regulator</keyword>